<sequence>MSNFNIFTSSQNNLKQYLYIYLILIYKLLQNSYSRPSNKINFSQQTHSINSSHHNMYNLTVSVITPNIIKVIKQFRKRTPVQHSYIYKFIQK</sequence>
<dbReference type="AlphaFoldDB" id="A0A0S3SX28"/>
<reference evidence="1 2" key="1">
    <citation type="journal article" date="2015" name="Sci. Rep.">
        <title>The power of single molecule real-time sequencing technology in the de novo assembly of a eukaryotic genome.</title>
        <authorList>
            <person name="Sakai H."/>
            <person name="Naito K."/>
            <person name="Ogiso-Tanaka E."/>
            <person name="Takahashi Y."/>
            <person name="Iseki K."/>
            <person name="Muto C."/>
            <person name="Satou K."/>
            <person name="Teruya K."/>
            <person name="Shiroma A."/>
            <person name="Shimoji M."/>
            <person name="Hirano T."/>
            <person name="Itoh T."/>
            <person name="Kaga A."/>
            <person name="Tomooka N."/>
        </authorList>
    </citation>
    <scope>NUCLEOTIDE SEQUENCE [LARGE SCALE GENOMIC DNA]</scope>
    <source>
        <strain evidence="2">cv. Shumari</strain>
    </source>
</reference>
<organism evidence="1 2">
    <name type="scientific">Vigna angularis var. angularis</name>
    <dbReference type="NCBI Taxonomy" id="157739"/>
    <lineage>
        <taxon>Eukaryota</taxon>
        <taxon>Viridiplantae</taxon>
        <taxon>Streptophyta</taxon>
        <taxon>Embryophyta</taxon>
        <taxon>Tracheophyta</taxon>
        <taxon>Spermatophyta</taxon>
        <taxon>Magnoliopsida</taxon>
        <taxon>eudicotyledons</taxon>
        <taxon>Gunneridae</taxon>
        <taxon>Pentapetalae</taxon>
        <taxon>rosids</taxon>
        <taxon>fabids</taxon>
        <taxon>Fabales</taxon>
        <taxon>Fabaceae</taxon>
        <taxon>Papilionoideae</taxon>
        <taxon>50 kb inversion clade</taxon>
        <taxon>NPAAA clade</taxon>
        <taxon>indigoferoid/millettioid clade</taxon>
        <taxon>Phaseoleae</taxon>
        <taxon>Vigna</taxon>
    </lineage>
</organism>
<evidence type="ECO:0000313" key="2">
    <source>
        <dbReference type="Proteomes" id="UP000291084"/>
    </source>
</evidence>
<proteinExistence type="predicted"/>
<protein>
    <submittedName>
        <fullName evidence="1">Uncharacterized protein</fullName>
    </submittedName>
</protein>
<evidence type="ECO:0000313" key="1">
    <source>
        <dbReference type="EMBL" id="BAT97389.1"/>
    </source>
</evidence>
<name>A0A0S3SX28_PHAAN</name>
<accession>A0A0S3SX28</accession>
<dbReference type="Proteomes" id="UP000291084">
    <property type="component" value="Chromosome 9"/>
</dbReference>
<gene>
    <name evidence="1" type="primary">Vigan.09G082100</name>
    <name evidence="1" type="ORF">VIGAN_09082100</name>
</gene>
<keyword evidence="2" id="KW-1185">Reference proteome</keyword>
<dbReference type="EMBL" id="AP015042">
    <property type="protein sequence ID" value="BAT97389.1"/>
    <property type="molecule type" value="Genomic_DNA"/>
</dbReference>